<accession>A0ACC2S078</accession>
<organism evidence="1 2">
    <name type="scientific">Entomophthora muscae</name>
    <dbReference type="NCBI Taxonomy" id="34485"/>
    <lineage>
        <taxon>Eukaryota</taxon>
        <taxon>Fungi</taxon>
        <taxon>Fungi incertae sedis</taxon>
        <taxon>Zoopagomycota</taxon>
        <taxon>Entomophthoromycotina</taxon>
        <taxon>Entomophthoromycetes</taxon>
        <taxon>Entomophthorales</taxon>
        <taxon>Entomophthoraceae</taxon>
        <taxon>Entomophthora</taxon>
    </lineage>
</organism>
<comment type="caution">
    <text evidence="1">The sequence shown here is derived from an EMBL/GenBank/DDBJ whole genome shotgun (WGS) entry which is preliminary data.</text>
</comment>
<evidence type="ECO:0000313" key="1">
    <source>
        <dbReference type="EMBL" id="KAJ9055779.1"/>
    </source>
</evidence>
<dbReference type="Proteomes" id="UP001165960">
    <property type="component" value="Unassembled WGS sequence"/>
</dbReference>
<dbReference type="EMBL" id="QTSX02006391">
    <property type="protein sequence ID" value="KAJ9055779.1"/>
    <property type="molecule type" value="Genomic_DNA"/>
</dbReference>
<evidence type="ECO:0000313" key="2">
    <source>
        <dbReference type="Proteomes" id="UP001165960"/>
    </source>
</evidence>
<name>A0ACC2S078_9FUNG</name>
<proteinExistence type="predicted"/>
<keyword evidence="2" id="KW-1185">Reference proteome</keyword>
<gene>
    <name evidence="1" type="ORF">DSO57_1000637</name>
</gene>
<reference evidence="1" key="1">
    <citation type="submission" date="2022-04" db="EMBL/GenBank/DDBJ databases">
        <title>Genome of the entomopathogenic fungus Entomophthora muscae.</title>
        <authorList>
            <person name="Elya C."/>
            <person name="Lovett B.R."/>
            <person name="Lee E."/>
            <person name="Macias A.M."/>
            <person name="Hajek A.E."/>
            <person name="De Bivort B.L."/>
            <person name="Kasson M.T."/>
            <person name="De Fine Licht H.H."/>
            <person name="Stajich J.E."/>
        </authorList>
    </citation>
    <scope>NUCLEOTIDE SEQUENCE</scope>
    <source>
        <strain evidence="1">Berkeley</strain>
    </source>
</reference>
<protein>
    <submittedName>
        <fullName evidence="1">Uncharacterized protein</fullName>
    </submittedName>
</protein>
<sequence>MKNKVGVVGGCQKNKTELHPLFLFMASCLCTCLGVATELPDSPVNVSYNTQGALNELPLDVSNNMEKSDGNIKLQALSPN</sequence>